<gene>
    <name evidence="1" type="ORF">MANES_01G136500</name>
</gene>
<organism evidence="1">
    <name type="scientific">Manihot esculenta</name>
    <name type="common">Cassava</name>
    <name type="synonym">Jatropha manihot</name>
    <dbReference type="NCBI Taxonomy" id="3983"/>
    <lineage>
        <taxon>Eukaryota</taxon>
        <taxon>Viridiplantae</taxon>
        <taxon>Streptophyta</taxon>
        <taxon>Embryophyta</taxon>
        <taxon>Tracheophyta</taxon>
        <taxon>Spermatophyta</taxon>
        <taxon>Magnoliopsida</taxon>
        <taxon>eudicotyledons</taxon>
        <taxon>Gunneridae</taxon>
        <taxon>Pentapetalae</taxon>
        <taxon>rosids</taxon>
        <taxon>fabids</taxon>
        <taxon>Malpighiales</taxon>
        <taxon>Euphorbiaceae</taxon>
        <taxon>Crotonoideae</taxon>
        <taxon>Manihoteae</taxon>
        <taxon>Manihot</taxon>
    </lineage>
</organism>
<dbReference type="EMBL" id="CM004387">
    <property type="protein sequence ID" value="OAY60761.1"/>
    <property type="molecule type" value="Genomic_DNA"/>
</dbReference>
<dbReference type="AlphaFoldDB" id="A0A2C9WKP5"/>
<proteinExistence type="predicted"/>
<name>A0A2C9WKP5_MANES</name>
<accession>A0A2C9WKP5</accession>
<protein>
    <submittedName>
        <fullName evidence="1">Uncharacterized protein</fullName>
    </submittedName>
</protein>
<reference evidence="1" key="1">
    <citation type="submission" date="2016-02" db="EMBL/GenBank/DDBJ databases">
        <title>WGS assembly of Manihot esculenta.</title>
        <authorList>
            <person name="Bredeson J.V."/>
            <person name="Prochnik S.E."/>
            <person name="Lyons J.B."/>
            <person name="Schmutz J."/>
            <person name="Grimwood J."/>
            <person name="Vrebalov J."/>
            <person name="Bart R.S."/>
            <person name="Amuge T."/>
            <person name="Ferguson M.E."/>
            <person name="Green R."/>
            <person name="Putnam N."/>
            <person name="Stites J."/>
            <person name="Rounsley S."/>
            <person name="Rokhsar D.S."/>
        </authorList>
    </citation>
    <scope>NUCLEOTIDE SEQUENCE [LARGE SCALE GENOMIC DNA]</scope>
    <source>
        <tissue evidence="1">Leaf</tissue>
    </source>
</reference>
<evidence type="ECO:0000313" key="1">
    <source>
        <dbReference type="EMBL" id="OAY60761.1"/>
    </source>
</evidence>
<sequence>MAYRRVVVSGSSCRWSQMSRRFTKNHWLPPHRSFCELYEASLDRGGGCCVDLEAVSLCSSGNGFPSMPDLGCILVV</sequence>